<dbReference type="InParanoid" id="I1CNG1"/>
<dbReference type="RefSeq" id="XP_067525387.1">
    <property type="nucleotide sequence ID" value="XM_067669286.1"/>
</dbReference>
<dbReference type="VEuPathDB" id="FungiDB:RO3G_14702"/>
<name>I1CNG1_RHIO9</name>
<evidence type="ECO:0000313" key="2">
    <source>
        <dbReference type="Proteomes" id="UP000009138"/>
    </source>
</evidence>
<sequence length="73" mass="8507">MCYKLWERSLATNLFISSQSDANDKLYQRDTKREENILKEISDIDGNTQDIDKKICFVALSYVALTADHKDLY</sequence>
<dbReference type="EMBL" id="CH476745">
    <property type="protein sequence ID" value="EIE89991.1"/>
    <property type="molecule type" value="Genomic_DNA"/>
</dbReference>
<gene>
    <name evidence="1" type="ORF">RO3G_14702</name>
</gene>
<dbReference type="AlphaFoldDB" id="I1CNG1"/>
<reference evidence="1 2" key="1">
    <citation type="journal article" date="2009" name="PLoS Genet.">
        <title>Genomic analysis of the basal lineage fungus Rhizopus oryzae reveals a whole-genome duplication.</title>
        <authorList>
            <person name="Ma L.-J."/>
            <person name="Ibrahim A.S."/>
            <person name="Skory C."/>
            <person name="Grabherr M.G."/>
            <person name="Burger G."/>
            <person name="Butler M."/>
            <person name="Elias M."/>
            <person name="Idnurm A."/>
            <person name="Lang B.F."/>
            <person name="Sone T."/>
            <person name="Abe A."/>
            <person name="Calvo S.E."/>
            <person name="Corrochano L.M."/>
            <person name="Engels R."/>
            <person name="Fu J."/>
            <person name="Hansberg W."/>
            <person name="Kim J.-M."/>
            <person name="Kodira C.D."/>
            <person name="Koehrsen M.J."/>
            <person name="Liu B."/>
            <person name="Miranda-Saavedra D."/>
            <person name="O'Leary S."/>
            <person name="Ortiz-Castellanos L."/>
            <person name="Poulter R."/>
            <person name="Rodriguez-Romero J."/>
            <person name="Ruiz-Herrera J."/>
            <person name="Shen Y.-Q."/>
            <person name="Zeng Q."/>
            <person name="Galagan J."/>
            <person name="Birren B.W."/>
            <person name="Cuomo C.A."/>
            <person name="Wickes B.L."/>
        </authorList>
    </citation>
    <scope>NUCLEOTIDE SEQUENCE [LARGE SCALE GENOMIC DNA]</scope>
    <source>
        <strain evidence="2">RA 99-880 / ATCC MYA-4621 / FGSC 9543 / NRRL 43880</strain>
    </source>
</reference>
<dbReference type="Proteomes" id="UP000009138">
    <property type="component" value="Unassembled WGS sequence"/>
</dbReference>
<keyword evidence="2" id="KW-1185">Reference proteome</keyword>
<protein>
    <submittedName>
        <fullName evidence="1">Uncharacterized protein</fullName>
    </submittedName>
</protein>
<accession>I1CNG1</accession>
<organism evidence="1 2">
    <name type="scientific">Rhizopus delemar (strain RA 99-880 / ATCC MYA-4621 / FGSC 9543 / NRRL 43880)</name>
    <name type="common">Mucormycosis agent</name>
    <name type="synonym">Rhizopus arrhizus var. delemar</name>
    <dbReference type="NCBI Taxonomy" id="246409"/>
    <lineage>
        <taxon>Eukaryota</taxon>
        <taxon>Fungi</taxon>
        <taxon>Fungi incertae sedis</taxon>
        <taxon>Mucoromycota</taxon>
        <taxon>Mucoromycotina</taxon>
        <taxon>Mucoromycetes</taxon>
        <taxon>Mucorales</taxon>
        <taxon>Mucorineae</taxon>
        <taxon>Rhizopodaceae</taxon>
        <taxon>Rhizopus</taxon>
    </lineage>
</organism>
<evidence type="ECO:0000313" key="1">
    <source>
        <dbReference type="EMBL" id="EIE89991.1"/>
    </source>
</evidence>
<proteinExistence type="predicted"/>
<dbReference type="GeneID" id="93621667"/>